<organism evidence="1 2">
    <name type="scientific">Candidatus Nitrospira allomarina</name>
    <dbReference type="NCBI Taxonomy" id="3020900"/>
    <lineage>
        <taxon>Bacteria</taxon>
        <taxon>Pseudomonadati</taxon>
        <taxon>Nitrospirota</taxon>
        <taxon>Nitrospiria</taxon>
        <taxon>Nitrospirales</taxon>
        <taxon>Nitrospiraceae</taxon>
        <taxon>Nitrospira</taxon>
    </lineage>
</organism>
<sequence length="70" mass="8225">MNLPKFANALDDVPLKKDVHLDFDDLRYIDHACLNLLSSWKKFHETQDGTVSVDWEKFESKMLEKQTIDT</sequence>
<protein>
    <recommendedName>
        <fullName evidence="3">STAS domain-containing protein</fullName>
    </recommendedName>
</protein>
<evidence type="ECO:0008006" key="3">
    <source>
        <dbReference type="Google" id="ProtNLM"/>
    </source>
</evidence>
<proteinExistence type="predicted"/>
<gene>
    <name evidence="1" type="ORF">PP769_09935</name>
</gene>
<dbReference type="EMBL" id="CP116967">
    <property type="protein sequence ID" value="WNM60053.1"/>
    <property type="molecule type" value="Genomic_DNA"/>
</dbReference>
<evidence type="ECO:0000313" key="1">
    <source>
        <dbReference type="EMBL" id="WNM60053.1"/>
    </source>
</evidence>
<keyword evidence="2" id="KW-1185">Reference proteome</keyword>
<dbReference type="KEGG" id="nall:PP769_09935"/>
<dbReference type="Proteomes" id="UP001302719">
    <property type="component" value="Chromosome"/>
</dbReference>
<name>A0AA96GDY4_9BACT</name>
<evidence type="ECO:0000313" key="2">
    <source>
        <dbReference type="Proteomes" id="UP001302719"/>
    </source>
</evidence>
<reference evidence="1 2" key="1">
    <citation type="submission" date="2023-01" db="EMBL/GenBank/DDBJ databases">
        <title>Cultivation and genomic characterization of new, ubiquitous marine nitrite-oxidizing bacteria from the Nitrospirales.</title>
        <authorList>
            <person name="Mueller A.J."/>
            <person name="Daebeler A."/>
            <person name="Herbold C.W."/>
            <person name="Kirkegaard R.H."/>
            <person name="Daims H."/>
        </authorList>
    </citation>
    <scope>NUCLEOTIDE SEQUENCE [LARGE SCALE GENOMIC DNA]</scope>
    <source>
        <strain evidence="1 2">VA</strain>
    </source>
</reference>
<dbReference type="AlphaFoldDB" id="A0AA96GDY4"/>
<accession>A0AA96GDY4</accession>